<keyword evidence="1" id="KW-0472">Membrane</keyword>
<feature type="transmembrane region" description="Helical" evidence="1">
    <location>
        <begin position="166"/>
        <end position="186"/>
    </location>
</feature>
<proteinExistence type="predicted"/>
<evidence type="ECO:0000256" key="1">
    <source>
        <dbReference type="SAM" id="Phobius"/>
    </source>
</evidence>
<gene>
    <name evidence="2" type="ORF">QVN81_01890</name>
    <name evidence="3" type="ORF">QVN84_01885</name>
</gene>
<feature type="transmembrane region" description="Helical" evidence="1">
    <location>
        <begin position="81"/>
        <end position="107"/>
    </location>
</feature>
<dbReference type="AlphaFoldDB" id="A0AAW7JJL5"/>
<dbReference type="EMBL" id="JAUEIF010000001">
    <property type="protein sequence ID" value="MDN0024276.1"/>
    <property type="molecule type" value="Genomic_DNA"/>
</dbReference>
<evidence type="ECO:0000313" key="3">
    <source>
        <dbReference type="EMBL" id="MDN0024276.1"/>
    </source>
</evidence>
<evidence type="ECO:0000313" key="2">
    <source>
        <dbReference type="EMBL" id="MDN0021779.1"/>
    </source>
</evidence>
<reference evidence="3" key="2">
    <citation type="submission" date="2023-08" db="EMBL/GenBank/DDBJ databases">
        <title>Identification and characterization of horizontal gene transfer across gut microbiota members of farm animals based on homology search.</title>
        <authorList>
            <person name="Schwarzerova J."/>
            <person name="Nykrynova M."/>
            <person name="Jureckova K."/>
            <person name="Cejkova D."/>
            <person name="Rychlik I."/>
        </authorList>
    </citation>
    <scope>NUCLEOTIDE SEQUENCE</scope>
    <source>
        <strain evidence="3">ET15</strain>
        <strain evidence="2">ET37</strain>
    </source>
</reference>
<keyword evidence="1" id="KW-1133">Transmembrane helix</keyword>
<dbReference type="RefSeq" id="WP_289824544.1">
    <property type="nucleotide sequence ID" value="NZ_JAUEIE010000001.1"/>
</dbReference>
<dbReference type="Proteomes" id="UP001168478">
    <property type="component" value="Unassembled WGS sequence"/>
</dbReference>
<comment type="caution">
    <text evidence="3">The sequence shown here is derived from an EMBL/GenBank/DDBJ whole genome shotgun (WGS) entry which is preliminary data.</text>
</comment>
<sequence>MDNNKITEQESLRIISAMISRARKEELGKWNFVSIYGIAGALLCLVAKVAGNGPWMWAWTAVPLLAWGLPWLFVRRRRRSATLFSSIAGKSFFWLMVMGELFAVSSMQRNPDIIINLMMVPLGCAMFMLTGLLRMRSLLTMGFWSVLLAVWRFFTLDERFFSGMGFHSSLFYLAFFAVCAATGYGIDSSCNDKENSLCSDR</sequence>
<protein>
    <submittedName>
        <fullName evidence="3">Uncharacterized protein</fullName>
    </submittedName>
</protein>
<keyword evidence="1" id="KW-0812">Transmembrane</keyword>
<feature type="transmembrane region" description="Helical" evidence="1">
    <location>
        <begin position="113"/>
        <end position="133"/>
    </location>
</feature>
<name>A0AAW7JJL5_9BACT</name>
<feature type="transmembrane region" description="Helical" evidence="1">
    <location>
        <begin position="56"/>
        <end position="74"/>
    </location>
</feature>
<dbReference type="Proteomes" id="UP001167831">
    <property type="component" value="Unassembled WGS sequence"/>
</dbReference>
<feature type="transmembrane region" description="Helical" evidence="1">
    <location>
        <begin position="30"/>
        <end position="50"/>
    </location>
</feature>
<evidence type="ECO:0000313" key="4">
    <source>
        <dbReference type="Proteomes" id="UP001167831"/>
    </source>
</evidence>
<accession>A0AAW7JJL5</accession>
<reference evidence="3" key="1">
    <citation type="submission" date="2023-06" db="EMBL/GenBank/DDBJ databases">
        <authorList>
            <person name="Zeman M."/>
            <person name="Kubasova T."/>
            <person name="Jahodarova E."/>
            <person name="Nykrynova M."/>
            <person name="Rychlik I."/>
        </authorList>
    </citation>
    <scope>NUCLEOTIDE SEQUENCE</scope>
    <source>
        <strain evidence="3">ET15</strain>
        <strain evidence="2">ET37</strain>
    </source>
</reference>
<evidence type="ECO:0000313" key="5">
    <source>
        <dbReference type="Proteomes" id="UP001168478"/>
    </source>
</evidence>
<feature type="transmembrane region" description="Helical" evidence="1">
    <location>
        <begin position="138"/>
        <end position="154"/>
    </location>
</feature>
<keyword evidence="4" id="KW-1185">Reference proteome</keyword>
<dbReference type="EMBL" id="JAUEIE010000001">
    <property type="protein sequence ID" value="MDN0021779.1"/>
    <property type="molecule type" value="Genomic_DNA"/>
</dbReference>
<organism evidence="3 5">
    <name type="scientific">Leyella lascolaii</name>
    <dbReference type="NCBI Taxonomy" id="1776379"/>
    <lineage>
        <taxon>Bacteria</taxon>
        <taxon>Pseudomonadati</taxon>
        <taxon>Bacteroidota</taxon>
        <taxon>Bacteroidia</taxon>
        <taxon>Bacteroidales</taxon>
        <taxon>Prevotellaceae</taxon>
        <taxon>Leyella</taxon>
    </lineage>
</organism>